<dbReference type="InterPro" id="IPR049536">
    <property type="entry name" value="CFP_TSR-0"/>
</dbReference>
<dbReference type="InterPro" id="IPR000884">
    <property type="entry name" value="TSP1_rpt"/>
</dbReference>
<organism evidence="6 7">
    <name type="scientific">Chelonoidis abingdonii</name>
    <name type="common">Abingdon island giant tortoise</name>
    <name type="synonym">Testudo abingdonii</name>
    <dbReference type="NCBI Taxonomy" id="106734"/>
    <lineage>
        <taxon>Eukaryota</taxon>
        <taxon>Metazoa</taxon>
        <taxon>Chordata</taxon>
        <taxon>Craniata</taxon>
        <taxon>Vertebrata</taxon>
        <taxon>Euteleostomi</taxon>
        <taxon>Archelosauria</taxon>
        <taxon>Testudinata</taxon>
        <taxon>Testudines</taxon>
        <taxon>Cryptodira</taxon>
        <taxon>Durocryptodira</taxon>
        <taxon>Testudinoidea</taxon>
        <taxon>Testudinidae</taxon>
        <taxon>Chelonoidis</taxon>
    </lineage>
</organism>
<sequence length="521" mass="56366">MLTQGVWFPWKPGPSSFPTHVASCPRRGLCYEQFGAGRCKELLGEDVPQADCCLNPSYGYRPRAGAPCQSCRQAEWSDWTPWGPCSVSCGEGVQRRSQTCLGQGQCSDGQHKRWEIQACSLKDCCPVMGGWSAWGPWSSCSVTCAEGVRKRIRSCTEPAPICGGSCPGPSTDTLPCDTNKICPTHGNWGSWGQWGPCSATCSPEGAGQKPQQRRWRVCNNPPPSSIPPGLPCSGSASEDQSCLGLPFCPVDGAWSNWETSSPCSVTCGLGRITQKRLCNNPAPQHGGKACLGLNTRSHFCNTKIPCPVDGQWSEWGEWSTCSRPGYTGSISCQEIVGQQRRTRECKGRSPDGKRCEGSYIHIRSCYNMYRCKRECLRWDRWDTGLEGPVGGGVRGLSSVLISPLPPRMVTQGVAATGQVNVSFWGKPWPQCEPINGKTLEVEEKELCLNVPPCPEEEEEYGELGGILSGSECVCGGAGSQDSWVLSWLWEGSGGWWLEQGWLGARTPGFSPGSGRGEGTSG</sequence>
<dbReference type="Gene3D" id="2.20.100.10">
    <property type="entry name" value="Thrombospondin type-1 (TSP1) repeat"/>
    <property type="match status" value="5"/>
</dbReference>
<dbReference type="InterPro" id="IPR036383">
    <property type="entry name" value="TSP1_rpt_sf"/>
</dbReference>
<dbReference type="GO" id="GO:0030141">
    <property type="term" value="C:secretory granule"/>
    <property type="evidence" value="ECO:0007669"/>
    <property type="project" value="Ensembl"/>
</dbReference>
<evidence type="ECO:0000256" key="4">
    <source>
        <dbReference type="ARBA" id="ARBA00022737"/>
    </source>
</evidence>
<dbReference type="Pfam" id="PF22195">
    <property type="entry name" value="TSP1_CFP_C"/>
    <property type="match status" value="1"/>
</dbReference>
<dbReference type="PRINTS" id="PR01705">
    <property type="entry name" value="TSP1REPEAT"/>
</dbReference>
<keyword evidence="3" id="KW-0732">Signal</keyword>
<evidence type="ECO:0000256" key="1">
    <source>
        <dbReference type="ARBA" id="ARBA00004613"/>
    </source>
</evidence>
<evidence type="ECO:0000256" key="5">
    <source>
        <dbReference type="ARBA" id="ARBA00023157"/>
    </source>
</evidence>
<reference evidence="6" key="1">
    <citation type="submission" date="2025-08" db="UniProtKB">
        <authorList>
            <consortium name="Ensembl"/>
        </authorList>
    </citation>
    <scope>IDENTIFICATION</scope>
</reference>
<keyword evidence="4" id="KW-0677">Repeat</keyword>
<protein>
    <submittedName>
        <fullName evidence="6">Complement factor properdin</fullName>
    </submittedName>
</protein>
<dbReference type="Proteomes" id="UP000694404">
    <property type="component" value="Unplaced"/>
</dbReference>
<comment type="subcellular location">
    <subcellularLocation>
        <location evidence="1">Secreted</location>
    </subcellularLocation>
</comment>
<dbReference type="PANTHER" id="PTHR22906:SF43">
    <property type="entry name" value="PROPERDIN"/>
    <property type="match status" value="1"/>
</dbReference>
<name>A0A8C0J3R8_CHEAB</name>
<keyword evidence="5" id="KW-1015">Disulfide bond</keyword>
<dbReference type="PANTHER" id="PTHR22906">
    <property type="entry name" value="PROPERDIN"/>
    <property type="match status" value="1"/>
</dbReference>
<keyword evidence="7" id="KW-1185">Reference proteome</keyword>
<dbReference type="Pfam" id="PF00090">
    <property type="entry name" value="TSP_1"/>
    <property type="match status" value="5"/>
</dbReference>
<accession>A0A8C0J3R8</accession>
<dbReference type="GO" id="GO:0045958">
    <property type="term" value="P:positive regulation of complement activation, alternative pathway"/>
    <property type="evidence" value="ECO:0007669"/>
    <property type="project" value="Ensembl"/>
</dbReference>
<proteinExistence type="predicted"/>
<evidence type="ECO:0000256" key="2">
    <source>
        <dbReference type="ARBA" id="ARBA00022525"/>
    </source>
</evidence>
<dbReference type="GeneTree" id="ENSGT00940000161209"/>
<dbReference type="AlphaFoldDB" id="A0A8C0J3R8"/>
<gene>
    <name evidence="6" type="primary">CFP</name>
</gene>
<dbReference type="GO" id="GO:0005615">
    <property type="term" value="C:extracellular space"/>
    <property type="evidence" value="ECO:0007669"/>
    <property type="project" value="Ensembl"/>
</dbReference>
<keyword evidence="2" id="KW-0964">Secreted</keyword>
<dbReference type="GO" id="GO:0098548">
    <property type="term" value="C:cytoplasmic side of Golgi membrane"/>
    <property type="evidence" value="ECO:0007669"/>
    <property type="project" value="Ensembl"/>
</dbReference>
<dbReference type="Ensembl" id="ENSCABT00000029143.1">
    <property type="protein sequence ID" value="ENSCABP00000026609.1"/>
    <property type="gene ID" value="ENSCABG00000019540.1"/>
</dbReference>
<dbReference type="GO" id="GO:0006957">
    <property type="term" value="P:complement activation, alternative pathway"/>
    <property type="evidence" value="ECO:0007669"/>
    <property type="project" value="Ensembl"/>
</dbReference>
<evidence type="ECO:0000313" key="7">
    <source>
        <dbReference type="Proteomes" id="UP000694404"/>
    </source>
</evidence>
<dbReference type="InterPro" id="IPR052065">
    <property type="entry name" value="Compl_asym_regulator"/>
</dbReference>
<reference evidence="6" key="2">
    <citation type="submission" date="2025-09" db="UniProtKB">
        <authorList>
            <consortium name="Ensembl"/>
        </authorList>
    </citation>
    <scope>IDENTIFICATION</scope>
</reference>
<evidence type="ECO:0000256" key="3">
    <source>
        <dbReference type="ARBA" id="ARBA00022729"/>
    </source>
</evidence>
<evidence type="ECO:0000313" key="6">
    <source>
        <dbReference type="Ensembl" id="ENSCABP00000026609.1"/>
    </source>
</evidence>
<dbReference type="GO" id="GO:0050821">
    <property type="term" value="P:protein stabilization"/>
    <property type="evidence" value="ECO:0007669"/>
    <property type="project" value="Ensembl"/>
</dbReference>
<dbReference type="SUPFAM" id="SSF82895">
    <property type="entry name" value="TSP-1 type 1 repeat"/>
    <property type="match status" value="5"/>
</dbReference>
<dbReference type="PROSITE" id="PS50092">
    <property type="entry name" value="TSP1"/>
    <property type="match status" value="5"/>
</dbReference>
<dbReference type="SMART" id="SM00209">
    <property type="entry name" value="TSP1"/>
    <property type="match status" value="5"/>
</dbReference>
<dbReference type="InterPro" id="IPR054019">
    <property type="entry name" value="CFP_TSR_C"/>
</dbReference>
<dbReference type="Pfam" id="PF18487">
    <property type="entry name" value="TSR"/>
    <property type="match status" value="1"/>
</dbReference>